<dbReference type="InterPro" id="IPR004495">
    <property type="entry name" value="Met-tRNA-synth_bsu_C"/>
</dbReference>
<evidence type="ECO:0000313" key="15">
    <source>
        <dbReference type="EMBL" id="AKU94437.1"/>
    </source>
</evidence>
<dbReference type="GO" id="GO:0046872">
    <property type="term" value="F:metal ion binding"/>
    <property type="evidence" value="ECO:0007669"/>
    <property type="project" value="UniProtKB-KW"/>
</dbReference>
<dbReference type="FunFam" id="2.170.220.10:FF:000001">
    <property type="entry name" value="methionine--tRNA ligase, mitochondrial"/>
    <property type="match status" value="1"/>
</dbReference>
<evidence type="ECO:0000313" key="16">
    <source>
        <dbReference type="Proteomes" id="UP000064967"/>
    </source>
</evidence>
<protein>
    <recommendedName>
        <fullName evidence="13">Methionine--tRNA ligase</fullName>
        <ecNumber evidence="13">6.1.1.10</ecNumber>
    </recommendedName>
    <alternativeName>
        <fullName evidence="13">Methionyl-tRNA synthetase</fullName>
        <shortName evidence="13">MetRS</shortName>
    </alternativeName>
</protein>
<dbReference type="InterPro" id="IPR009080">
    <property type="entry name" value="tRNAsynth_Ia_anticodon-bd"/>
</dbReference>
<dbReference type="GO" id="GO:0005737">
    <property type="term" value="C:cytoplasm"/>
    <property type="evidence" value="ECO:0007669"/>
    <property type="project" value="UniProtKB-SubCell"/>
</dbReference>
<evidence type="ECO:0000256" key="3">
    <source>
        <dbReference type="ARBA" id="ARBA00011738"/>
    </source>
</evidence>
<evidence type="ECO:0000256" key="10">
    <source>
        <dbReference type="ARBA" id="ARBA00022917"/>
    </source>
</evidence>
<dbReference type="Pfam" id="PF01588">
    <property type="entry name" value="tRNA_bind"/>
    <property type="match status" value="1"/>
</dbReference>
<keyword evidence="5 13" id="KW-0820">tRNA-binding</keyword>
<dbReference type="SUPFAM" id="SSF50249">
    <property type="entry name" value="Nucleic acid-binding proteins"/>
    <property type="match status" value="1"/>
</dbReference>
<comment type="caution">
    <text evidence="13">Lacks conserved residue(s) required for the propagation of feature annotation.</text>
</comment>
<evidence type="ECO:0000256" key="9">
    <source>
        <dbReference type="ARBA" id="ARBA00022884"/>
    </source>
</evidence>
<comment type="function">
    <text evidence="1 13">Is required not only for elongation of protein synthesis but also for the initiation of all mRNA translation through initiator tRNA(fMet) aminoacylation.</text>
</comment>
<evidence type="ECO:0000256" key="6">
    <source>
        <dbReference type="ARBA" id="ARBA00022598"/>
    </source>
</evidence>
<sequence length="674" mass="74088">MGRFYVTTPIYYVNDVPHLGTAYTTIVADALRRFHQLTGDETFMLTGTDEHGLKIERQAKEAGLDPKAFTDKISERFREAWPKLEVVADRFIRTTDPDHEAWVAELWKTIEAKGDLYLDTYEDWYCVGCESFKTEKELEQPGNLCPIHKKPVERVKEETYFFKLSKWEKPLLDFYARHPDFIQPESRKNEVISFVQSGLKDLSVSRTSFSWGIPVPGNPKHVMYVWFDALANYRSALGDGDKANFWAPNAKVVHLVGKDILRFHAIFWPAFLLSAGYKEEEIPDVVFAHGFLTIDGHKMSKSLRNAVDPLKIAAELGPDVLRYHLLRAIAFGQDGDFDHAALIERYNADLGKNLGNLLSRVLGLCTKLMEGKVPTLGKFTPLEDEFFALAKNELATARQAWLDLEPHRALEATFALSSAANTYVDRAAPWASVKTDPAHTGTQLAVLLEALAALSAAIWPAMPKKSDAMRAQLGLPPIAPAEGKDVFPSELGGALQAGKPLAPSGALFQTFDKDGTKAVLERLVPKVEEAAAEAAAPANKAEKPGAAPAAQAGEAESATITYEDFAKVDLRVGLVKTCEKVPKKDKLLRLTVDLGEETPRTIVAGLALSFQPDQLVGRKVIVVSNLAPRDFGSADFGKGKEKLVSHGMLLASGPSEDLRLATVEGDAAPGVRLK</sequence>
<comment type="cofactor">
    <cofactor evidence="13">
        <name>Zn(2+)</name>
        <dbReference type="ChEBI" id="CHEBI:29105"/>
    </cofactor>
    <text evidence="13">Binds 1 zinc ion per subunit.</text>
</comment>
<dbReference type="CDD" id="cd02800">
    <property type="entry name" value="tRNA_bind_EcMetRS_like"/>
    <property type="match status" value="1"/>
</dbReference>
<keyword evidence="7 13" id="KW-0547">Nucleotide-binding</keyword>
<feature type="binding site" evidence="13">
    <location>
        <position position="148"/>
    </location>
    <ligand>
        <name>Zn(2+)</name>
        <dbReference type="ChEBI" id="CHEBI:29105"/>
    </ligand>
</feature>
<feature type="domain" description="TRNA-binding" evidence="14">
    <location>
        <begin position="564"/>
        <end position="674"/>
    </location>
</feature>
<dbReference type="PATRIC" id="fig|1391654.3.peg.1119"/>
<dbReference type="RefSeq" id="WP_146646032.1">
    <property type="nucleotide sequence ID" value="NZ_CP012333.1"/>
</dbReference>
<dbReference type="GO" id="GO:0004825">
    <property type="term" value="F:methionine-tRNA ligase activity"/>
    <property type="evidence" value="ECO:0007669"/>
    <property type="project" value="UniProtKB-UniRule"/>
</dbReference>
<comment type="subunit">
    <text evidence="3 13">Homodimer.</text>
</comment>
<dbReference type="Gene3D" id="1.10.730.10">
    <property type="entry name" value="Isoleucyl-tRNA Synthetase, Domain 1"/>
    <property type="match status" value="1"/>
</dbReference>
<keyword evidence="13" id="KW-0862">Zinc</keyword>
<dbReference type="PANTHER" id="PTHR43326:SF1">
    <property type="entry name" value="METHIONINE--TRNA LIGASE, MITOCHONDRIAL"/>
    <property type="match status" value="1"/>
</dbReference>
<evidence type="ECO:0000256" key="5">
    <source>
        <dbReference type="ARBA" id="ARBA00022555"/>
    </source>
</evidence>
<dbReference type="Gene3D" id="2.40.50.140">
    <property type="entry name" value="Nucleic acid-binding proteins"/>
    <property type="match status" value="1"/>
</dbReference>
<keyword evidence="9 13" id="KW-0694">RNA-binding</keyword>
<keyword evidence="11 13" id="KW-0030">Aminoacyl-tRNA synthetase</keyword>
<dbReference type="EMBL" id="CP012333">
    <property type="protein sequence ID" value="AKU94437.1"/>
    <property type="molecule type" value="Genomic_DNA"/>
</dbReference>
<comment type="catalytic activity">
    <reaction evidence="12 13">
        <text>tRNA(Met) + L-methionine + ATP = L-methionyl-tRNA(Met) + AMP + diphosphate</text>
        <dbReference type="Rhea" id="RHEA:13481"/>
        <dbReference type="Rhea" id="RHEA-COMP:9667"/>
        <dbReference type="Rhea" id="RHEA-COMP:9698"/>
        <dbReference type="ChEBI" id="CHEBI:30616"/>
        <dbReference type="ChEBI" id="CHEBI:33019"/>
        <dbReference type="ChEBI" id="CHEBI:57844"/>
        <dbReference type="ChEBI" id="CHEBI:78442"/>
        <dbReference type="ChEBI" id="CHEBI:78530"/>
        <dbReference type="ChEBI" id="CHEBI:456215"/>
        <dbReference type="EC" id="6.1.1.10"/>
    </reaction>
</comment>
<evidence type="ECO:0000256" key="7">
    <source>
        <dbReference type="ARBA" id="ARBA00022741"/>
    </source>
</evidence>
<gene>
    <name evidence="13" type="primary">metG</name>
    <name evidence="15" type="ORF">AKJ09_01101</name>
</gene>
<dbReference type="AlphaFoldDB" id="A0A0K1PLP0"/>
<feature type="binding site" evidence="13">
    <location>
        <position position="129"/>
    </location>
    <ligand>
        <name>Zn(2+)</name>
        <dbReference type="ChEBI" id="CHEBI:29105"/>
    </ligand>
</feature>
<dbReference type="InterPro" id="IPR015413">
    <property type="entry name" value="Methionyl/Leucyl_tRNA_Synth"/>
</dbReference>
<evidence type="ECO:0000256" key="2">
    <source>
        <dbReference type="ARBA" id="ARBA00004496"/>
    </source>
</evidence>
<dbReference type="Gene3D" id="3.40.50.620">
    <property type="entry name" value="HUPs"/>
    <property type="match status" value="1"/>
</dbReference>
<evidence type="ECO:0000256" key="11">
    <source>
        <dbReference type="ARBA" id="ARBA00023146"/>
    </source>
</evidence>
<evidence type="ECO:0000256" key="13">
    <source>
        <dbReference type="HAMAP-Rule" id="MF_01228"/>
    </source>
</evidence>
<reference evidence="15 16" key="1">
    <citation type="submission" date="2015-08" db="EMBL/GenBank/DDBJ databases">
        <authorList>
            <person name="Babu N.S."/>
            <person name="Beckwith C.J."/>
            <person name="Beseler K.G."/>
            <person name="Brison A."/>
            <person name="Carone J.V."/>
            <person name="Caskin T.P."/>
            <person name="Diamond M."/>
            <person name="Durham M.E."/>
            <person name="Foxe J.M."/>
            <person name="Go M."/>
            <person name="Henderson B.A."/>
            <person name="Jones I.B."/>
            <person name="McGettigan J.A."/>
            <person name="Micheletti S.J."/>
            <person name="Nasrallah M.E."/>
            <person name="Ortiz D."/>
            <person name="Piller C.R."/>
            <person name="Privatt S.R."/>
            <person name="Schneider S.L."/>
            <person name="Sharp S."/>
            <person name="Smith T.C."/>
            <person name="Stanton J.D."/>
            <person name="Ullery H.E."/>
            <person name="Wilson R.J."/>
            <person name="Serrano M.G."/>
            <person name="Buck G."/>
            <person name="Lee V."/>
            <person name="Wang Y."/>
            <person name="Carvalho R."/>
            <person name="Voegtly L."/>
            <person name="Shi R."/>
            <person name="Duckworth R."/>
            <person name="Johnson A."/>
            <person name="Loviza R."/>
            <person name="Walstead R."/>
            <person name="Shah Z."/>
            <person name="Kiflezghi M."/>
            <person name="Wade K."/>
            <person name="Ball S.L."/>
            <person name="Bradley K.W."/>
            <person name="Asai D.J."/>
            <person name="Bowman C.A."/>
            <person name="Russell D.A."/>
            <person name="Pope W.H."/>
            <person name="Jacobs-Sera D."/>
            <person name="Hendrix R.W."/>
            <person name="Hatfull G.F."/>
        </authorList>
    </citation>
    <scope>NUCLEOTIDE SEQUENCE [LARGE SCALE GENOMIC DNA]</scope>
    <source>
        <strain evidence="15 16">DSM 27648</strain>
    </source>
</reference>
<dbReference type="HAMAP" id="MF_01228">
    <property type="entry name" value="Met_tRNA_synth_type2"/>
    <property type="match status" value="1"/>
</dbReference>
<dbReference type="GO" id="GO:0005524">
    <property type="term" value="F:ATP binding"/>
    <property type="evidence" value="ECO:0007669"/>
    <property type="project" value="UniProtKB-UniRule"/>
</dbReference>
<dbReference type="InterPro" id="IPR012340">
    <property type="entry name" value="NA-bd_OB-fold"/>
</dbReference>
<dbReference type="STRING" id="1391654.AKJ09_01101"/>
<evidence type="ECO:0000259" key="14">
    <source>
        <dbReference type="PROSITE" id="PS50886"/>
    </source>
</evidence>
<dbReference type="InterPro" id="IPR023457">
    <property type="entry name" value="Met-tRNA_synth_2"/>
</dbReference>
<dbReference type="SUPFAM" id="SSF52374">
    <property type="entry name" value="Nucleotidylyl transferase"/>
    <property type="match status" value="1"/>
</dbReference>
<dbReference type="InterPro" id="IPR014729">
    <property type="entry name" value="Rossmann-like_a/b/a_fold"/>
</dbReference>
<feature type="short sequence motif" description="'KMSKS' region" evidence="13">
    <location>
        <begin position="298"/>
        <end position="302"/>
    </location>
</feature>
<feature type="binding site" evidence="13">
    <location>
        <position position="145"/>
    </location>
    <ligand>
        <name>Zn(2+)</name>
        <dbReference type="ChEBI" id="CHEBI:29105"/>
    </ligand>
</feature>
<dbReference type="Pfam" id="PF09334">
    <property type="entry name" value="tRNA-synt_1g"/>
    <property type="match status" value="1"/>
</dbReference>
<dbReference type="PROSITE" id="PS50886">
    <property type="entry name" value="TRBD"/>
    <property type="match status" value="1"/>
</dbReference>
<dbReference type="PRINTS" id="PR01041">
    <property type="entry name" value="TRNASYNTHMET"/>
</dbReference>
<organism evidence="15 16">
    <name type="scientific">Labilithrix luteola</name>
    <dbReference type="NCBI Taxonomy" id="1391654"/>
    <lineage>
        <taxon>Bacteria</taxon>
        <taxon>Pseudomonadati</taxon>
        <taxon>Myxococcota</taxon>
        <taxon>Polyangia</taxon>
        <taxon>Polyangiales</taxon>
        <taxon>Labilitrichaceae</taxon>
        <taxon>Labilithrix</taxon>
    </lineage>
</organism>
<dbReference type="NCBIfam" id="TIGR00398">
    <property type="entry name" value="metG"/>
    <property type="match status" value="1"/>
</dbReference>
<dbReference type="KEGG" id="llu:AKJ09_01101"/>
<accession>A0A0K1PLP0</accession>
<feature type="binding site" evidence="13">
    <location>
        <position position="126"/>
    </location>
    <ligand>
        <name>Zn(2+)</name>
        <dbReference type="ChEBI" id="CHEBI:29105"/>
    </ligand>
</feature>
<comment type="similarity">
    <text evidence="13">Belongs to the class-I aminoacyl-tRNA synthetase family. MetG type 2A subfamily.</text>
</comment>
<keyword evidence="8 13" id="KW-0067">ATP-binding</keyword>
<keyword evidence="10 13" id="KW-0648">Protein biosynthesis</keyword>
<name>A0A0K1PLP0_9BACT</name>
<dbReference type="NCBIfam" id="NF008900">
    <property type="entry name" value="PRK12267.1"/>
    <property type="match status" value="1"/>
</dbReference>
<dbReference type="SUPFAM" id="SSF47323">
    <property type="entry name" value="Anticodon-binding domain of a subclass of class I aminoacyl-tRNA synthetases"/>
    <property type="match status" value="1"/>
</dbReference>
<dbReference type="InterPro" id="IPR041872">
    <property type="entry name" value="Anticodon_Met"/>
</dbReference>
<evidence type="ECO:0000256" key="4">
    <source>
        <dbReference type="ARBA" id="ARBA00022490"/>
    </source>
</evidence>
<dbReference type="CDD" id="cd00814">
    <property type="entry name" value="MetRS_core"/>
    <property type="match status" value="1"/>
</dbReference>
<dbReference type="InterPro" id="IPR033911">
    <property type="entry name" value="MetRS_core"/>
</dbReference>
<dbReference type="PANTHER" id="PTHR43326">
    <property type="entry name" value="METHIONYL-TRNA SYNTHETASE"/>
    <property type="match status" value="1"/>
</dbReference>
<dbReference type="Gene3D" id="2.170.220.10">
    <property type="match status" value="1"/>
</dbReference>
<evidence type="ECO:0000256" key="12">
    <source>
        <dbReference type="ARBA" id="ARBA00047364"/>
    </source>
</evidence>
<keyword evidence="13" id="KW-0479">Metal-binding</keyword>
<dbReference type="InterPro" id="IPR014758">
    <property type="entry name" value="Met-tRNA_synth"/>
</dbReference>
<dbReference type="EC" id="6.1.1.10" evidence="13"/>
<dbReference type="GO" id="GO:0006431">
    <property type="term" value="P:methionyl-tRNA aminoacylation"/>
    <property type="evidence" value="ECO:0007669"/>
    <property type="project" value="UniProtKB-UniRule"/>
</dbReference>
<dbReference type="Proteomes" id="UP000064967">
    <property type="component" value="Chromosome"/>
</dbReference>
<dbReference type="GO" id="GO:0000049">
    <property type="term" value="F:tRNA binding"/>
    <property type="evidence" value="ECO:0007669"/>
    <property type="project" value="UniProtKB-UniRule"/>
</dbReference>
<keyword evidence="4 13" id="KW-0963">Cytoplasm</keyword>
<keyword evidence="6 13" id="KW-0436">Ligase</keyword>
<proteinExistence type="inferred from homology"/>
<dbReference type="Pfam" id="PF19303">
    <property type="entry name" value="Anticodon_3"/>
    <property type="match status" value="1"/>
</dbReference>
<evidence type="ECO:0000256" key="1">
    <source>
        <dbReference type="ARBA" id="ARBA00003314"/>
    </source>
</evidence>
<comment type="subcellular location">
    <subcellularLocation>
        <location evidence="2 13">Cytoplasm</location>
    </subcellularLocation>
</comment>
<keyword evidence="16" id="KW-1185">Reference proteome</keyword>
<dbReference type="OrthoDB" id="9810191at2"/>
<dbReference type="InterPro" id="IPR002547">
    <property type="entry name" value="tRNA-bd_dom"/>
</dbReference>
<evidence type="ECO:0000256" key="8">
    <source>
        <dbReference type="ARBA" id="ARBA00022840"/>
    </source>
</evidence>